<dbReference type="EMBL" id="MU865290">
    <property type="protein sequence ID" value="KAK4231919.1"/>
    <property type="molecule type" value="Genomic_DNA"/>
</dbReference>
<evidence type="ECO:0000313" key="2">
    <source>
        <dbReference type="Proteomes" id="UP001301958"/>
    </source>
</evidence>
<organism evidence="1 2">
    <name type="scientific">Podospora fimiseda</name>
    <dbReference type="NCBI Taxonomy" id="252190"/>
    <lineage>
        <taxon>Eukaryota</taxon>
        <taxon>Fungi</taxon>
        <taxon>Dikarya</taxon>
        <taxon>Ascomycota</taxon>
        <taxon>Pezizomycotina</taxon>
        <taxon>Sordariomycetes</taxon>
        <taxon>Sordariomycetidae</taxon>
        <taxon>Sordariales</taxon>
        <taxon>Podosporaceae</taxon>
        <taxon>Podospora</taxon>
    </lineage>
</organism>
<name>A0AAN7H843_9PEZI</name>
<evidence type="ECO:0000313" key="1">
    <source>
        <dbReference type="EMBL" id="KAK4231919.1"/>
    </source>
</evidence>
<dbReference type="Proteomes" id="UP001301958">
    <property type="component" value="Unassembled WGS sequence"/>
</dbReference>
<comment type="caution">
    <text evidence="1">The sequence shown here is derived from an EMBL/GenBank/DDBJ whole genome shotgun (WGS) entry which is preliminary data.</text>
</comment>
<dbReference type="AlphaFoldDB" id="A0AAN7H843"/>
<gene>
    <name evidence="1" type="ORF">QBC38DRAFT_439576</name>
</gene>
<reference evidence="1" key="2">
    <citation type="submission" date="2023-05" db="EMBL/GenBank/DDBJ databases">
        <authorList>
            <consortium name="Lawrence Berkeley National Laboratory"/>
            <person name="Steindorff A."/>
            <person name="Hensen N."/>
            <person name="Bonometti L."/>
            <person name="Westerberg I."/>
            <person name="Brannstrom I.O."/>
            <person name="Guillou S."/>
            <person name="Cros-Aarteil S."/>
            <person name="Calhoun S."/>
            <person name="Haridas S."/>
            <person name="Kuo A."/>
            <person name="Mondo S."/>
            <person name="Pangilinan J."/>
            <person name="Riley R."/>
            <person name="Labutti K."/>
            <person name="Andreopoulos B."/>
            <person name="Lipzen A."/>
            <person name="Chen C."/>
            <person name="Yanf M."/>
            <person name="Daum C."/>
            <person name="Ng V."/>
            <person name="Clum A."/>
            <person name="Ohm R."/>
            <person name="Martin F."/>
            <person name="Silar P."/>
            <person name="Natvig D."/>
            <person name="Lalanne C."/>
            <person name="Gautier V."/>
            <person name="Ament-Velasquez S.L."/>
            <person name="Kruys A."/>
            <person name="Hutchinson M.I."/>
            <person name="Powell A.J."/>
            <person name="Barry K."/>
            <person name="Miller A.N."/>
            <person name="Grigoriev I.V."/>
            <person name="Debuchy R."/>
            <person name="Gladieux P."/>
            <person name="Thoren M.H."/>
            <person name="Johannesson H."/>
        </authorList>
    </citation>
    <scope>NUCLEOTIDE SEQUENCE</scope>
    <source>
        <strain evidence="1">CBS 990.96</strain>
    </source>
</reference>
<protein>
    <submittedName>
        <fullName evidence="1">Uncharacterized protein</fullName>
    </submittedName>
</protein>
<proteinExistence type="predicted"/>
<reference evidence="1" key="1">
    <citation type="journal article" date="2023" name="Mol. Phylogenet. Evol.">
        <title>Genome-scale phylogeny and comparative genomics of the fungal order Sordariales.</title>
        <authorList>
            <person name="Hensen N."/>
            <person name="Bonometti L."/>
            <person name="Westerberg I."/>
            <person name="Brannstrom I.O."/>
            <person name="Guillou S."/>
            <person name="Cros-Aarteil S."/>
            <person name="Calhoun S."/>
            <person name="Haridas S."/>
            <person name="Kuo A."/>
            <person name="Mondo S."/>
            <person name="Pangilinan J."/>
            <person name="Riley R."/>
            <person name="LaButti K."/>
            <person name="Andreopoulos B."/>
            <person name="Lipzen A."/>
            <person name="Chen C."/>
            <person name="Yan M."/>
            <person name="Daum C."/>
            <person name="Ng V."/>
            <person name="Clum A."/>
            <person name="Steindorff A."/>
            <person name="Ohm R.A."/>
            <person name="Martin F."/>
            <person name="Silar P."/>
            <person name="Natvig D.O."/>
            <person name="Lalanne C."/>
            <person name="Gautier V."/>
            <person name="Ament-Velasquez S.L."/>
            <person name="Kruys A."/>
            <person name="Hutchinson M.I."/>
            <person name="Powell A.J."/>
            <person name="Barry K."/>
            <person name="Miller A.N."/>
            <person name="Grigoriev I.V."/>
            <person name="Debuchy R."/>
            <person name="Gladieux P."/>
            <person name="Hiltunen Thoren M."/>
            <person name="Johannesson H."/>
        </authorList>
    </citation>
    <scope>NUCLEOTIDE SEQUENCE</scope>
    <source>
        <strain evidence="1">CBS 990.96</strain>
    </source>
</reference>
<sequence>MGGYTKYVLSLHRASRRALYHTFASPLLQQENEVSHNTKSLIDLYDLYEKQLRKDFSEKLVKSWFFLLIVEYFAPDDWENSLHIEWVAEQKSDSATEVIGFPCANSHVVKKLCDEVELNFAGIYSGITSTGPGKSDEQMVFLGWEEKKVKRAVKEYDEGSWGLSLGFTRKIPAHHMSFSIHETSTPGLYQGDYDFGVVSGVIIPDLDREELFKYVEEMDNATVRSRQEEDMEFLNSV</sequence>
<keyword evidence="2" id="KW-1185">Reference proteome</keyword>
<accession>A0AAN7H843</accession>